<keyword evidence="1" id="KW-0472">Membrane</keyword>
<dbReference type="Pfam" id="PF08592">
    <property type="entry name" value="Anthrone_oxy"/>
    <property type="match status" value="1"/>
</dbReference>
<accession>A0A1C5A9N0</accession>
<evidence type="ECO:0000256" key="1">
    <source>
        <dbReference type="SAM" id="Phobius"/>
    </source>
</evidence>
<evidence type="ECO:0000313" key="2">
    <source>
        <dbReference type="EMBL" id="SCF41953.1"/>
    </source>
</evidence>
<evidence type="ECO:0000313" key="3">
    <source>
        <dbReference type="Proteomes" id="UP000198253"/>
    </source>
</evidence>
<keyword evidence="3" id="KW-1185">Reference proteome</keyword>
<keyword evidence="1" id="KW-1133">Transmembrane helix</keyword>
<reference evidence="3" key="1">
    <citation type="submission" date="2016-06" db="EMBL/GenBank/DDBJ databases">
        <authorList>
            <person name="Varghese N."/>
            <person name="Submissions Spin"/>
        </authorList>
    </citation>
    <scope>NUCLEOTIDE SEQUENCE [LARGE SCALE GENOMIC DNA]</scope>
    <source>
        <strain evidence="3">DSM 43816</strain>
    </source>
</reference>
<dbReference type="InterPro" id="IPR013901">
    <property type="entry name" value="Anthrone_oxy"/>
</dbReference>
<feature type="transmembrane region" description="Helical" evidence="1">
    <location>
        <begin position="67"/>
        <end position="86"/>
    </location>
</feature>
<feature type="transmembrane region" description="Helical" evidence="1">
    <location>
        <begin position="92"/>
        <end position="112"/>
    </location>
</feature>
<protein>
    <submittedName>
        <fullName evidence="2">Uncharacterized membrane protein</fullName>
    </submittedName>
</protein>
<keyword evidence="1" id="KW-0812">Transmembrane</keyword>
<proteinExistence type="predicted"/>
<dbReference type="InParanoid" id="A0A1C5A9N0"/>
<dbReference type="AlphaFoldDB" id="A0A1C5A9N0"/>
<dbReference type="EMBL" id="LT607413">
    <property type="protein sequence ID" value="SCF41953.1"/>
    <property type="molecule type" value="Genomic_DNA"/>
</dbReference>
<feature type="transmembrane region" description="Helical" evidence="1">
    <location>
        <begin position="20"/>
        <end position="46"/>
    </location>
</feature>
<sequence>MPDATEDGEPMRETIAQALAVVAVGGSGIVAGVFFAVAVSVLPTLYTLPAGSYITLHRKLGQGYHPSMPLIVNSTMFADIALIFVVEEPVTRWLFVLASVLALGVQGVSHLGNVPINKRVLRVDPDAVPDDWDDPRPQWRRLHQLRTALALAALTVTAAGVAVLP</sequence>
<feature type="transmembrane region" description="Helical" evidence="1">
    <location>
        <begin position="145"/>
        <end position="164"/>
    </location>
</feature>
<name>A0A1C5A9N0_MICEC</name>
<dbReference type="Proteomes" id="UP000198253">
    <property type="component" value="Chromosome I"/>
</dbReference>
<gene>
    <name evidence="2" type="ORF">GA0070618_6594</name>
</gene>
<organism evidence="2 3">
    <name type="scientific">Micromonospora echinospora</name>
    <name type="common">Micromonospora purpurea</name>
    <dbReference type="NCBI Taxonomy" id="1877"/>
    <lineage>
        <taxon>Bacteria</taxon>
        <taxon>Bacillati</taxon>
        <taxon>Actinomycetota</taxon>
        <taxon>Actinomycetes</taxon>
        <taxon>Micromonosporales</taxon>
        <taxon>Micromonosporaceae</taxon>
        <taxon>Micromonospora</taxon>
    </lineage>
</organism>